<organism evidence="2 3">
    <name type="scientific">Faecalibacterium prausnitzii</name>
    <dbReference type="NCBI Taxonomy" id="853"/>
    <lineage>
        <taxon>Bacteria</taxon>
        <taxon>Bacillati</taxon>
        <taxon>Bacillota</taxon>
        <taxon>Clostridia</taxon>
        <taxon>Eubacteriales</taxon>
        <taxon>Oscillospiraceae</taxon>
        <taxon>Faecalibacterium</taxon>
    </lineage>
</organism>
<dbReference type="InterPro" id="IPR029432">
    <property type="entry name" value="Gp28/Gp37-like_dom"/>
</dbReference>
<comment type="caution">
    <text evidence="2">The sequence shown here is derived from an EMBL/GenBank/DDBJ whole genome shotgun (WGS) entry which is preliminary data.</text>
</comment>
<dbReference type="AlphaFoldDB" id="A0A2J4JRM9"/>
<evidence type="ECO:0000259" key="1">
    <source>
        <dbReference type="Pfam" id="PF14594"/>
    </source>
</evidence>
<dbReference type="Pfam" id="PF14594">
    <property type="entry name" value="Sipho_Gp37"/>
    <property type="match status" value="1"/>
</dbReference>
<sequence length="337" mass="37568">MRIDVLDADTLARVGWVDVWVSLYWDSPYYSEGSFTLEVRPTTENLQLLQEGRWLVRSDENPRIPMRICARANQNEDANLVVSGYPATWLLTKRVSAVTVKNQNAESAMRSLVSAAKPWPRLALGTEYGFDTTFEKQTSGGTVFDYCKTIGQACDLGFRIVLDGKGSKKKLLFECFRPTFDPNRRYSPQWGNLLNSGWSFSDTDYANVALVQGAGEGNERATVWVGDVNATGSDRREMYIDARDIKPEEDKNETSTSQSYLAKLADRGGEKLLAQLRTGSIEFDVDDDTLQVGDVLSASLPQLGYTAMVRVADIITQSEDSGTTRTIRLGTPSWHKT</sequence>
<dbReference type="EMBL" id="NMTS02000001">
    <property type="protein sequence ID" value="PLK30517.1"/>
    <property type="molecule type" value="Genomic_DNA"/>
</dbReference>
<reference evidence="2 3" key="1">
    <citation type="journal article" date="2017" name="Front. Microbiol.">
        <title>New Insights into the Diversity of the Genus Faecalibacterium.</title>
        <authorList>
            <person name="Benevides L."/>
            <person name="Burman S."/>
            <person name="Martin R."/>
            <person name="Robert V."/>
            <person name="Thomas M."/>
            <person name="Miquel S."/>
            <person name="Chain F."/>
            <person name="Sokol H."/>
            <person name="Bermudez-Humaran L.G."/>
            <person name="Morrison M."/>
            <person name="Langella P."/>
            <person name="Azevedo V.A."/>
            <person name="Chatel J.M."/>
            <person name="Soares S."/>
        </authorList>
    </citation>
    <scope>NUCLEOTIDE SEQUENCE [LARGE SCALE GENOMIC DNA]</scope>
    <source>
        <strain evidence="2 3">CNCM I 4542</strain>
    </source>
</reference>
<protein>
    <recommendedName>
        <fullName evidence="1">Gp28/Gp37-like domain-containing protein</fullName>
    </recommendedName>
</protein>
<dbReference type="Proteomes" id="UP000221015">
    <property type="component" value="Unassembled WGS sequence"/>
</dbReference>
<evidence type="ECO:0000313" key="2">
    <source>
        <dbReference type="EMBL" id="PLK30517.1"/>
    </source>
</evidence>
<gene>
    <name evidence="2" type="ORF">CGS50_002560</name>
</gene>
<accession>A0A2J4JRM9</accession>
<name>A0A2J4JRM9_9FIRM</name>
<evidence type="ECO:0000313" key="3">
    <source>
        <dbReference type="Proteomes" id="UP000221015"/>
    </source>
</evidence>
<proteinExistence type="predicted"/>
<feature type="domain" description="Gp28/Gp37-like" evidence="1">
    <location>
        <begin position="3"/>
        <end position="331"/>
    </location>
</feature>